<feature type="transmembrane region" description="Helical" evidence="5">
    <location>
        <begin position="167"/>
        <end position="188"/>
    </location>
</feature>
<feature type="transmembrane region" description="Helical" evidence="5">
    <location>
        <begin position="57"/>
        <end position="79"/>
    </location>
</feature>
<gene>
    <name evidence="7" type="ORF">SPPG_08056</name>
</gene>
<dbReference type="eggNOG" id="ENOG502RZQS">
    <property type="taxonomic scope" value="Eukaryota"/>
</dbReference>
<comment type="subcellular location">
    <subcellularLocation>
        <location evidence="1">Endomembrane system</location>
        <topology evidence="1">Multi-pass membrane protein</topology>
    </subcellularLocation>
</comment>
<keyword evidence="2 5" id="KW-0812">Transmembrane</keyword>
<evidence type="ECO:0000313" key="8">
    <source>
        <dbReference type="Proteomes" id="UP000053201"/>
    </source>
</evidence>
<dbReference type="Proteomes" id="UP000053201">
    <property type="component" value="Unassembled WGS sequence"/>
</dbReference>
<dbReference type="PANTHER" id="PTHR21324:SF2">
    <property type="entry name" value="EG:22E5.9 PROTEIN"/>
    <property type="match status" value="1"/>
</dbReference>
<dbReference type="STRING" id="645134.A0A0L0H6V5"/>
<evidence type="ECO:0000256" key="2">
    <source>
        <dbReference type="ARBA" id="ARBA00022692"/>
    </source>
</evidence>
<evidence type="ECO:0000256" key="4">
    <source>
        <dbReference type="ARBA" id="ARBA00023136"/>
    </source>
</evidence>
<feature type="transmembrane region" description="Helical" evidence="5">
    <location>
        <begin position="99"/>
        <end position="119"/>
    </location>
</feature>
<proteinExistence type="predicted"/>
<sequence>MARVLAWAILPFLAALVWAGIITALLILWLATGTPHYKQDAAPIVYISDVGAKYKTLFIVGTATTSALYVGTLLADFILRSLGYLPERRQRRETIDAVLSILFGFLAAACLTLLAIFDAFNYSSIHWGLTLGFIFSLACSAGFKVAELRRLRKDHWGIRALWRSFRIKLVLVTFAIALTIAMIVLMLICTNDESHPDQCDPQHSAAAVCEWVAAYVTAAYFLSLVADFRVGGYPRAAALEEVRVGPWGQRDSNITLETRERQYY</sequence>
<feature type="domain" description="CWH43-like N-terminal" evidence="6">
    <location>
        <begin position="7"/>
        <end position="229"/>
    </location>
</feature>
<dbReference type="VEuPathDB" id="FungiDB:SPPG_08056"/>
<dbReference type="OrthoDB" id="10032492at2759"/>
<protein>
    <recommendedName>
        <fullName evidence="6">CWH43-like N-terminal domain-containing protein</fullName>
    </recommendedName>
</protein>
<evidence type="ECO:0000256" key="3">
    <source>
        <dbReference type="ARBA" id="ARBA00022989"/>
    </source>
</evidence>
<dbReference type="EMBL" id="KQ257468">
    <property type="protein sequence ID" value="KNC96464.1"/>
    <property type="molecule type" value="Genomic_DNA"/>
</dbReference>
<organism evidence="7 8">
    <name type="scientific">Spizellomyces punctatus (strain DAOM BR117)</name>
    <dbReference type="NCBI Taxonomy" id="645134"/>
    <lineage>
        <taxon>Eukaryota</taxon>
        <taxon>Fungi</taxon>
        <taxon>Fungi incertae sedis</taxon>
        <taxon>Chytridiomycota</taxon>
        <taxon>Chytridiomycota incertae sedis</taxon>
        <taxon>Chytridiomycetes</taxon>
        <taxon>Spizellomycetales</taxon>
        <taxon>Spizellomycetaceae</taxon>
        <taxon>Spizellomyces</taxon>
    </lineage>
</organism>
<dbReference type="GO" id="GO:0012505">
    <property type="term" value="C:endomembrane system"/>
    <property type="evidence" value="ECO:0007669"/>
    <property type="project" value="UniProtKB-SubCell"/>
</dbReference>
<evidence type="ECO:0000259" key="6">
    <source>
        <dbReference type="Pfam" id="PF10277"/>
    </source>
</evidence>
<dbReference type="InterPro" id="IPR019402">
    <property type="entry name" value="CWH43_N"/>
</dbReference>
<dbReference type="PANTHER" id="PTHR21324">
    <property type="entry name" value="FASTING-INDUCIBLE INTEGRAL MEMBRANE PROTEIN TM6P1-RELATED"/>
    <property type="match status" value="1"/>
</dbReference>
<dbReference type="OMA" id="YRSQHRI"/>
<evidence type="ECO:0000256" key="1">
    <source>
        <dbReference type="ARBA" id="ARBA00004127"/>
    </source>
</evidence>
<dbReference type="GO" id="GO:0005886">
    <property type="term" value="C:plasma membrane"/>
    <property type="evidence" value="ECO:0007669"/>
    <property type="project" value="TreeGrafter"/>
</dbReference>
<dbReference type="RefSeq" id="XP_016604504.1">
    <property type="nucleotide sequence ID" value="XM_016756208.1"/>
</dbReference>
<dbReference type="InterPro" id="IPR050911">
    <property type="entry name" value="DRAM/TMEM150_Autophagy_Mod"/>
</dbReference>
<dbReference type="RefSeq" id="XP_016604503.1">
    <property type="nucleotide sequence ID" value="XM_016756207.1"/>
</dbReference>
<feature type="transmembrane region" description="Helical" evidence="5">
    <location>
        <begin position="125"/>
        <end position="146"/>
    </location>
</feature>
<feature type="transmembrane region" description="Helical" evidence="5">
    <location>
        <begin position="7"/>
        <end position="31"/>
    </location>
</feature>
<keyword evidence="8" id="KW-1185">Reference proteome</keyword>
<dbReference type="EMBL" id="KQ257468">
    <property type="protein sequence ID" value="KNC96463.1"/>
    <property type="molecule type" value="Genomic_DNA"/>
</dbReference>
<dbReference type="GeneID" id="27691234"/>
<dbReference type="FunCoup" id="A0A0L0H6V5">
    <property type="interactions" value="42"/>
</dbReference>
<accession>A0A0L0H6V5</accession>
<dbReference type="AlphaFoldDB" id="A0A0L0H6V5"/>
<name>A0A0L0H6V5_SPIPD</name>
<keyword evidence="4 5" id="KW-0472">Membrane</keyword>
<evidence type="ECO:0000313" key="7">
    <source>
        <dbReference type="EMBL" id="KNC96463.1"/>
    </source>
</evidence>
<reference evidence="7 8" key="1">
    <citation type="submission" date="2009-08" db="EMBL/GenBank/DDBJ databases">
        <title>The Genome Sequence of Spizellomyces punctatus strain DAOM BR117.</title>
        <authorList>
            <consortium name="The Broad Institute Genome Sequencing Platform"/>
            <person name="Russ C."/>
            <person name="Cuomo C."/>
            <person name="Shea T."/>
            <person name="Young S.K."/>
            <person name="Zeng Q."/>
            <person name="Koehrsen M."/>
            <person name="Haas B."/>
            <person name="Borodovsky M."/>
            <person name="Guigo R."/>
            <person name="Alvarado L."/>
            <person name="Berlin A."/>
            <person name="Bochicchio J."/>
            <person name="Borenstein D."/>
            <person name="Chapman S."/>
            <person name="Chen Z."/>
            <person name="Engels R."/>
            <person name="Freedman E."/>
            <person name="Gellesch M."/>
            <person name="Goldberg J."/>
            <person name="Griggs A."/>
            <person name="Gujja S."/>
            <person name="Heiman D."/>
            <person name="Hepburn T."/>
            <person name="Howarth C."/>
            <person name="Jen D."/>
            <person name="Larson L."/>
            <person name="Lewis B."/>
            <person name="Mehta T."/>
            <person name="Park D."/>
            <person name="Pearson M."/>
            <person name="Roberts A."/>
            <person name="Saif S."/>
            <person name="Shenoy N."/>
            <person name="Sisk P."/>
            <person name="Stolte C."/>
            <person name="Sykes S."/>
            <person name="Thomson T."/>
            <person name="Walk T."/>
            <person name="White J."/>
            <person name="Yandava C."/>
            <person name="Burger G."/>
            <person name="Gray M.W."/>
            <person name="Holland P.W.H."/>
            <person name="King N."/>
            <person name="Lang F.B.F."/>
            <person name="Roger A.J."/>
            <person name="Ruiz-Trillo I."/>
            <person name="Lander E."/>
            <person name="Nusbaum C."/>
        </authorList>
    </citation>
    <scope>NUCLEOTIDE SEQUENCE [LARGE SCALE GENOMIC DNA]</scope>
    <source>
        <strain evidence="7 8">DAOM BR117</strain>
    </source>
</reference>
<evidence type="ECO:0000256" key="5">
    <source>
        <dbReference type="SAM" id="Phobius"/>
    </source>
</evidence>
<keyword evidence="3 5" id="KW-1133">Transmembrane helix</keyword>
<dbReference type="Pfam" id="PF10277">
    <property type="entry name" value="Frag1"/>
    <property type="match status" value="1"/>
</dbReference>